<organism evidence="1 2">
    <name type="scientific">Caballeronia calidae</name>
    <dbReference type="NCBI Taxonomy" id="1777139"/>
    <lineage>
        <taxon>Bacteria</taxon>
        <taxon>Pseudomonadati</taxon>
        <taxon>Pseudomonadota</taxon>
        <taxon>Betaproteobacteria</taxon>
        <taxon>Burkholderiales</taxon>
        <taxon>Burkholderiaceae</taxon>
        <taxon>Caballeronia</taxon>
    </lineage>
</organism>
<dbReference type="AlphaFoldDB" id="A0A158AWD6"/>
<sequence>MKEHGRRMRRISARAAHGGARSRFSWLRASALGAAVVAVASLGACASSNEASLINLPDGQTGYAVNCSGADAGSSWASCYVLAGQKCGATGYDIVSKDNEEGGPTGGGITNVISANVKNRSMIVRCK</sequence>
<dbReference type="Proteomes" id="UP000071859">
    <property type="component" value="Unassembled WGS sequence"/>
</dbReference>
<comment type="caution">
    <text evidence="1">The sequence shown here is derived from an EMBL/GenBank/DDBJ whole genome shotgun (WGS) entry which is preliminary data.</text>
</comment>
<dbReference type="EMBL" id="FCOX02000007">
    <property type="protein sequence ID" value="SAK62321.1"/>
    <property type="molecule type" value="Genomic_DNA"/>
</dbReference>
<proteinExistence type="predicted"/>
<reference evidence="1" key="1">
    <citation type="submission" date="2016-01" db="EMBL/GenBank/DDBJ databases">
        <authorList>
            <person name="Peeters C."/>
        </authorList>
    </citation>
    <scope>NUCLEOTIDE SEQUENCE</scope>
    <source>
        <strain evidence="1">LMG 29321</strain>
    </source>
</reference>
<evidence type="ECO:0000313" key="2">
    <source>
        <dbReference type="Proteomes" id="UP000071859"/>
    </source>
</evidence>
<evidence type="ECO:0000313" key="1">
    <source>
        <dbReference type="EMBL" id="SAK62321.1"/>
    </source>
</evidence>
<protein>
    <recommendedName>
        <fullName evidence="3">Lipoprotein</fullName>
    </recommendedName>
</protein>
<name>A0A158AWD6_9BURK</name>
<gene>
    <name evidence="1" type="ORF">AWB78_02063</name>
</gene>
<accession>A0A158AWD6</accession>
<dbReference type="RefSeq" id="WP_198399246.1">
    <property type="nucleotide sequence ID" value="NZ_FCOX02000007.1"/>
</dbReference>
<keyword evidence="2" id="KW-1185">Reference proteome</keyword>
<evidence type="ECO:0008006" key="3">
    <source>
        <dbReference type="Google" id="ProtNLM"/>
    </source>
</evidence>